<proteinExistence type="predicted"/>
<dbReference type="CDD" id="cd00086">
    <property type="entry name" value="homeodomain"/>
    <property type="match status" value="1"/>
</dbReference>
<feature type="region of interest" description="Disordered" evidence="6">
    <location>
        <begin position="270"/>
        <end position="339"/>
    </location>
</feature>
<accession>A0ABP0H2P9</accession>
<gene>
    <name evidence="8" type="ORF">CVLEPA_LOCUS30524</name>
</gene>
<dbReference type="PROSITE" id="PS50071">
    <property type="entry name" value="HOMEOBOX_2"/>
    <property type="match status" value="1"/>
</dbReference>
<feature type="compositionally biased region" description="Polar residues" evidence="6">
    <location>
        <begin position="29"/>
        <end position="43"/>
    </location>
</feature>
<dbReference type="PANTHER" id="PTHR45664">
    <property type="entry name" value="PROTEIN ZERKNUELLT 1-RELATED"/>
    <property type="match status" value="1"/>
</dbReference>
<feature type="compositionally biased region" description="Polar residues" evidence="6">
    <location>
        <begin position="304"/>
        <end position="339"/>
    </location>
</feature>
<reference evidence="8 9" key="1">
    <citation type="submission" date="2024-02" db="EMBL/GenBank/DDBJ databases">
        <authorList>
            <person name="Daric V."/>
            <person name="Darras S."/>
        </authorList>
    </citation>
    <scope>NUCLEOTIDE SEQUENCE [LARGE SCALE GENOMIC DNA]</scope>
</reference>
<dbReference type="Gene3D" id="1.10.10.60">
    <property type="entry name" value="Homeodomain-like"/>
    <property type="match status" value="1"/>
</dbReference>
<comment type="caution">
    <text evidence="8">The sequence shown here is derived from an EMBL/GenBank/DDBJ whole genome shotgun (WGS) entry which is preliminary data.</text>
</comment>
<evidence type="ECO:0000259" key="7">
    <source>
        <dbReference type="PROSITE" id="PS50071"/>
    </source>
</evidence>
<organism evidence="8 9">
    <name type="scientific">Clavelina lepadiformis</name>
    <name type="common">Light-bulb sea squirt</name>
    <name type="synonym">Ascidia lepadiformis</name>
    <dbReference type="NCBI Taxonomy" id="159417"/>
    <lineage>
        <taxon>Eukaryota</taxon>
        <taxon>Metazoa</taxon>
        <taxon>Chordata</taxon>
        <taxon>Tunicata</taxon>
        <taxon>Ascidiacea</taxon>
        <taxon>Aplousobranchia</taxon>
        <taxon>Clavelinidae</taxon>
        <taxon>Clavelina</taxon>
    </lineage>
</organism>
<comment type="subcellular location">
    <subcellularLocation>
        <location evidence="4 5">Nucleus</location>
    </subcellularLocation>
</comment>
<dbReference type="InterPro" id="IPR001356">
    <property type="entry name" value="HD"/>
</dbReference>
<dbReference type="PROSITE" id="PS00027">
    <property type="entry name" value="HOMEOBOX_1"/>
    <property type="match status" value="1"/>
</dbReference>
<dbReference type="Pfam" id="PF00046">
    <property type="entry name" value="Homeodomain"/>
    <property type="match status" value="1"/>
</dbReference>
<dbReference type="PRINTS" id="PR00024">
    <property type="entry name" value="HOMEOBOX"/>
</dbReference>
<evidence type="ECO:0000256" key="2">
    <source>
        <dbReference type="ARBA" id="ARBA00023155"/>
    </source>
</evidence>
<dbReference type="SUPFAM" id="SSF46689">
    <property type="entry name" value="Homeodomain-like"/>
    <property type="match status" value="1"/>
</dbReference>
<evidence type="ECO:0000256" key="1">
    <source>
        <dbReference type="ARBA" id="ARBA00023125"/>
    </source>
</evidence>
<sequence length="367" mass="41711">MQGHSFYVDKALGKFHTNGGIGKAKLPAKNSNASRSQTESNTGMREEYAMDLLHKHGRELDPSHWTHVGTQNYPNMEQSCAYDASGPNWSSYENFESLNVPVGGSRHIPDCAFRSAYSVNNIQSSTQKDLSCRHDYAAEGSNSRNEPQVVQEKPPFCSYDSFSRGEDWKTEEKSGVKFPWMKNTKSHHFEWKTQWQRAMGCTPPQFPEVDDNKRTRTAYTRGQLLELEKEFHFSRYISRPRRIELAAGLNLTERHIKIWFQNRRMKWKKDQGIASKSSKTPEKTLQSSEDGWMHPRSESSESSCGSNQAGDASITSGKIVTSEGNPNRTTSINIPTTSACTQGSRNFIENEYNRMQSDKLLSQDNLN</sequence>
<dbReference type="InterPro" id="IPR017970">
    <property type="entry name" value="Homeobox_CS"/>
</dbReference>
<dbReference type="EMBL" id="CAWYQH010000163">
    <property type="protein sequence ID" value="CAK8697264.1"/>
    <property type="molecule type" value="Genomic_DNA"/>
</dbReference>
<feature type="domain" description="Homeobox" evidence="7">
    <location>
        <begin position="210"/>
        <end position="270"/>
    </location>
</feature>
<evidence type="ECO:0000313" key="9">
    <source>
        <dbReference type="Proteomes" id="UP001642483"/>
    </source>
</evidence>
<keyword evidence="3 4" id="KW-0539">Nucleus</keyword>
<dbReference type="InterPro" id="IPR020479">
    <property type="entry name" value="HD_metazoa"/>
</dbReference>
<keyword evidence="1 4" id="KW-0238">DNA-binding</keyword>
<evidence type="ECO:0000313" key="8">
    <source>
        <dbReference type="EMBL" id="CAK8697264.1"/>
    </source>
</evidence>
<dbReference type="PANTHER" id="PTHR45664:SF12">
    <property type="entry name" value="PANCREAS_DUODENUM HOMEOBOX PROTEIN 1"/>
    <property type="match status" value="1"/>
</dbReference>
<name>A0ABP0H2P9_CLALP</name>
<dbReference type="InterPro" id="IPR009057">
    <property type="entry name" value="Homeodomain-like_sf"/>
</dbReference>
<evidence type="ECO:0000256" key="6">
    <source>
        <dbReference type="SAM" id="MobiDB-lite"/>
    </source>
</evidence>
<feature type="compositionally biased region" description="Polar residues" evidence="6">
    <location>
        <begin position="274"/>
        <end position="289"/>
    </location>
</feature>
<evidence type="ECO:0000256" key="5">
    <source>
        <dbReference type="RuleBase" id="RU000682"/>
    </source>
</evidence>
<feature type="region of interest" description="Disordered" evidence="6">
    <location>
        <begin position="19"/>
        <end position="43"/>
    </location>
</feature>
<feature type="DNA-binding region" description="Homeobox" evidence="4">
    <location>
        <begin position="212"/>
        <end position="271"/>
    </location>
</feature>
<keyword evidence="2 4" id="KW-0371">Homeobox</keyword>
<evidence type="ECO:0000256" key="4">
    <source>
        <dbReference type="PROSITE-ProRule" id="PRU00108"/>
    </source>
</evidence>
<keyword evidence="9" id="KW-1185">Reference proteome</keyword>
<dbReference type="Proteomes" id="UP001642483">
    <property type="component" value="Unassembled WGS sequence"/>
</dbReference>
<evidence type="ECO:0000256" key="3">
    <source>
        <dbReference type="ARBA" id="ARBA00023242"/>
    </source>
</evidence>
<protein>
    <recommendedName>
        <fullName evidence="7">Homeobox domain-containing protein</fullName>
    </recommendedName>
</protein>
<dbReference type="SMART" id="SM00389">
    <property type="entry name" value="HOX"/>
    <property type="match status" value="1"/>
</dbReference>